<feature type="compositionally biased region" description="Gly residues" evidence="3">
    <location>
        <begin position="369"/>
        <end position="379"/>
    </location>
</feature>
<protein>
    <recommendedName>
        <fullName evidence="2">COP9 signalosome complex subunit 6</fullName>
    </recommendedName>
</protein>
<evidence type="ECO:0000259" key="4">
    <source>
        <dbReference type="PROSITE" id="PS50249"/>
    </source>
</evidence>
<evidence type="ECO:0000256" key="1">
    <source>
        <dbReference type="ARBA" id="ARBA00010893"/>
    </source>
</evidence>
<comment type="subcellular location">
    <subcellularLocation>
        <location evidence="2">Cytoplasm</location>
    </subcellularLocation>
    <subcellularLocation>
        <location evidence="2">Nucleus</location>
    </subcellularLocation>
</comment>
<dbReference type="OrthoDB" id="1378at2759"/>
<accession>A0A4Z1NM37</accession>
<keyword evidence="2" id="KW-0736">Signalosome</keyword>
<comment type="function">
    <text evidence="2">Component of the COP9 signalosome complex (CSN), a complex involved in various cellular and developmental processes.</text>
</comment>
<dbReference type="Gene3D" id="3.40.140.10">
    <property type="entry name" value="Cytidine Deaminase, domain 2"/>
    <property type="match status" value="1"/>
</dbReference>
<evidence type="ECO:0000313" key="6">
    <source>
        <dbReference type="Proteomes" id="UP000298493"/>
    </source>
</evidence>
<dbReference type="GO" id="GO:0000338">
    <property type="term" value="P:protein deneddylation"/>
    <property type="evidence" value="ECO:0007669"/>
    <property type="project" value="InterPro"/>
</dbReference>
<name>A0A4Z1NM37_9PEZI</name>
<dbReference type="STRING" id="86259.A0A4Z1NM37"/>
<dbReference type="GO" id="GO:0008237">
    <property type="term" value="F:metallopeptidase activity"/>
    <property type="evidence" value="ECO:0007669"/>
    <property type="project" value="InterPro"/>
</dbReference>
<dbReference type="GO" id="GO:0008180">
    <property type="term" value="C:COP9 signalosome"/>
    <property type="evidence" value="ECO:0007669"/>
    <property type="project" value="UniProtKB-UniRule"/>
</dbReference>
<keyword evidence="2" id="KW-0539">Nucleus</keyword>
<dbReference type="Pfam" id="PF01398">
    <property type="entry name" value="JAB"/>
    <property type="match status" value="1"/>
</dbReference>
<dbReference type="Proteomes" id="UP000298493">
    <property type="component" value="Unassembled WGS sequence"/>
</dbReference>
<keyword evidence="2" id="KW-0963">Cytoplasm</keyword>
<dbReference type="PROSITE" id="PS50249">
    <property type="entry name" value="MPN"/>
    <property type="match status" value="1"/>
</dbReference>
<dbReference type="GO" id="GO:0005737">
    <property type="term" value="C:cytoplasm"/>
    <property type="evidence" value="ECO:0007669"/>
    <property type="project" value="UniProtKB-SubCell"/>
</dbReference>
<dbReference type="PANTHER" id="PTHR10540">
    <property type="entry name" value="EUKARYOTIC TRANSLATION INITIATION FACTOR 3 SUBUNIT F-RELATED"/>
    <property type="match status" value="1"/>
</dbReference>
<evidence type="ECO:0000313" key="5">
    <source>
        <dbReference type="EMBL" id="TID15164.1"/>
    </source>
</evidence>
<reference evidence="5 6" key="1">
    <citation type="submission" date="2019-04" db="EMBL/GenBank/DDBJ databases">
        <title>High contiguity whole genome sequence and gene annotation resource for two Venturia nashicola isolates.</title>
        <authorList>
            <person name="Prokchorchik M."/>
            <person name="Won K."/>
            <person name="Lee Y."/>
            <person name="Choi E.D."/>
            <person name="Segonzac C."/>
            <person name="Sohn K.H."/>
        </authorList>
    </citation>
    <scope>NUCLEOTIDE SEQUENCE [LARGE SCALE GENOMIC DNA]</scope>
    <source>
        <strain evidence="5 6">PRI2</strain>
    </source>
</reference>
<dbReference type="CDD" id="cd08063">
    <property type="entry name" value="MPN_CSN6"/>
    <property type="match status" value="1"/>
</dbReference>
<dbReference type="AlphaFoldDB" id="A0A4Z1NM37"/>
<gene>
    <name evidence="5" type="ORF">E6O75_ATG08417</name>
</gene>
<keyword evidence="6" id="KW-1185">Reference proteome</keyword>
<proteinExistence type="inferred from homology"/>
<feature type="domain" description="MPN" evidence="4">
    <location>
        <begin position="17"/>
        <end position="163"/>
    </location>
</feature>
<feature type="region of interest" description="Disordered" evidence="3">
    <location>
        <begin position="358"/>
        <end position="384"/>
    </location>
</feature>
<dbReference type="InterPro" id="IPR033859">
    <property type="entry name" value="MPN_CSN6"/>
</dbReference>
<evidence type="ECO:0000256" key="2">
    <source>
        <dbReference type="RuleBase" id="RU367006"/>
    </source>
</evidence>
<sequence length="396" mass="42844">MAALNPLVASSPSDTTPQLHPLVLLNISDYVARHKLRELEGPIAGAILGQQNGREVTMEVAFDCKIVVEPQDGSVHLDQQFFEDRLEMYKECFKAPQLDLVGWYTIGSTFGPEPRHLPIQMQLQTKYNLESAILLLFHPEMVAESSGAAGKLPLTLYETTWTSDSAAMEVDAGERNQSLKFCELRYSVESGEAEMIAVDYVARGGGNATAVEAKAAKVVDTKKGKGKAKESDGNTNGTALDESFLSAEEDELITALTAKANAIKMLQARLNLLSTLLGKLTPSYLTDASLPVDPTNTDLNQPILRSISALLARLPLLTPPDTDSFTRETQQTSSDVELISLLSSLTRGVQDAKELGRKWTMAEPRNKGRSGGANSGGMGDFLNPGPAENVLGDLMY</sequence>
<organism evidence="5 6">
    <name type="scientific">Venturia nashicola</name>
    <dbReference type="NCBI Taxonomy" id="86259"/>
    <lineage>
        <taxon>Eukaryota</taxon>
        <taxon>Fungi</taxon>
        <taxon>Dikarya</taxon>
        <taxon>Ascomycota</taxon>
        <taxon>Pezizomycotina</taxon>
        <taxon>Dothideomycetes</taxon>
        <taxon>Pleosporomycetidae</taxon>
        <taxon>Venturiales</taxon>
        <taxon>Venturiaceae</taxon>
        <taxon>Venturia</taxon>
    </lineage>
</organism>
<evidence type="ECO:0000256" key="3">
    <source>
        <dbReference type="SAM" id="MobiDB-lite"/>
    </source>
</evidence>
<dbReference type="InterPro" id="IPR024969">
    <property type="entry name" value="EIF3F/CSN6-like_C"/>
</dbReference>
<comment type="similarity">
    <text evidence="1 2">Belongs to the peptidase M67A family. CSN6 subfamily.</text>
</comment>
<dbReference type="EMBL" id="SNSC02000021">
    <property type="protein sequence ID" value="TID15164.1"/>
    <property type="molecule type" value="Genomic_DNA"/>
</dbReference>
<dbReference type="PANTHER" id="PTHR10540:SF8">
    <property type="entry name" value="COP9 SIGNALOSOME COMPLEX SUBUNIT 6"/>
    <property type="match status" value="1"/>
</dbReference>
<dbReference type="InterPro" id="IPR037518">
    <property type="entry name" value="MPN"/>
</dbReference>
<dbReference type="Pfam" id="PF13012">
    <property type="entry name" value="MitMem_reg"/>
    <property type="match status" value="1"/>
</dbReference>
<comment type="caution">
    <text evidence="5">The sequence shown here is derived from an EMBL/GenBank/DDBJ whole genome shotgun (WGS) entry which is preliminary data.</text>
</comment>
<dbReference type="SMART" id="SM00232">
    <property type="entry name" value="JAB_MPN"/>
    <property type="match status" value="1"/>
</dbReference>
<dbReference type="InterPro" id="IPR000555">
    <property type="entry name" value="JAMM/MPN+_dom"/>
</dbReference>